<evidence type="ECO:0000313" key="1">
    <source>
        <dbReference type="EMBL" id="KAG5631662.1"/>
    </source>
</evidence>
<protein>
    <submittedName>
        <fullName evidence="1">Uncharacterized protein</fullName>
    </submittedName>
</protein>
<comment type="caution">
    <text evidence="1">The sequence shown here is derived from an EMBL/GenBank/DDBJ whole genome shotgun (WGS) entry which is preliminary data.</text>
</comment>
<organism evidence="1 2">
    <name type="scientific">Solanum commersonii</name>
    <name type="common">Commerson's wild potato</name>
    <name type="synonym">Commerson's nightshade</name>
    <dbReference type="NCBI Taxonomy" id="4109"/>
    <lineage>
        <taxon>Eukaryota</taxon>
        <taxon>Viridiplantae</taxon>
        <taxon>Streptophyta</taxon>
        <taxon>Embryophyta</taxon>
        <taxon>Tracheophyta</taxon>
        <taxon>Spermatophyta</taxon>
        <taxon>Magnoliopsida</taxon>
        <taxon>eudicotyledons</taxon>
        <taxon>Gunneridae</taxon>
        <taxon>Pentapetalae</taxon>
        <taxon>asterids</taxon>
        <taxon>lamiids</taxon>
        <taxon>Solanales</taxon>
        <taxon>Solanaceae</taxon>
        <taxon>Solanoideae</taxon>
        <taxon>Solaneae</taxon>
        <taxon>Solanum</taxon>
    </lineage>
</organism>
<dbReference type="AlphaFoldDB" id="A0A9J6B4I4"/>
<accession>A0A9J6B4I4</accession>
<dbReference type="Proteomes" id="UP000824120">
    <property type="component" value="Chromosome 1"/>
</dbReference>
<evidence type="ECO:0000313" key="2">
    <source>
        <dbReference type="Proteomes" id="UP000824120"/>
    </source>
</evidence>
<sequence>MVCKASGPLRRSWAPSDAVSGRPAGGCGISFTTTLPSKRGWNLIFRRALNDWEVTETARLLQVLNSFSGGKVLAEEEPVKITGDPSKLVSRGHCGRIEIQDVMKAKGPTTRGLEINALVYFIFGVNRIWQGYSRHSRLHR</sequence>
<dbReference type="OrthoDB" id="1210636at2759"/>
<reference evidence="1 2" key="1">
    <citation type="submission" date="2020-09" db="EMBL/GenBank/DDBJ databases">
        <title>De no assembly of potato wild relative species, Solanum commersonii.</title>
        <authorList>
            <person name="Cho K."/>
        </authorList>
    </citation>
    <scope>NUCLEOTIDE SEQUENCE [LARGE SCALE GENOMIC DNA]</scope>
    <source>
        <strain evidence="1">LZ3.2</strain>
        <tissue evidence="1">Leaf</tissue>
    </source>
</reference>
<gene>
    <name evidence="1" type="ORF">H5410_003379</name>
</gene>
<dbReference type="EMBL" id="JACXVP010000001">
    <property type="protein sequence ID" value="KAG5631662.1"/>
    <property type="molecule type" value="Genomic_DNA"/>
</dbReference>
<name>A0A9J6B4I4_SOLCO</name>
<keyword evidence="2" id="KW-1185">Reference proteome</keyword>
<proteinExistence type="predicted"/>